<keyword evidence="2" id="KW-1185">Reference proteome</keyword>
<name>A0A5E4MDA0_9HEMI</name>
<gene>
    <name evidence="1" type="ORF">CINCED_3A017896</name>
</gene>
<evidence type="ECO:0000313" key="2">
    <source>
        <dbReference type="Proteomes" id="UP000325440"/>
    </source>
</evidence>
<proteinExistence type="predicted"/>
<reference evidence="1 2" key="1">
    <citation type="submission" date="2019-08" db="EMBL/GenBank/DDBJ databases">
        <authorList>
            <person name="Alioto T."/>
            <person name="Alioto T."/>
            <person name="Gomez Garrido J."/>
        </authorList>
    </citation>
    <scope>NUCLEOTIDE SEQUENCE [LARGE SCALE GENOMIC DNA]</scope>
</reference>
<accession>A0A5E4MDA0</accession>
<dbReference type="AlphaFoldDB" id="A0A5E4MDA0"/>
<dbReference type="EMBL" id="CABPRJ010000076">
    <property type="protein sequence ID" value="VVC27246.1"/>
    <property type="molecule type" value="Genomic_DNA"/>
</dbReference>
<sequence length="182" mass="20063">MILRLCAHGSLVRGPYTFNGLRAYLDKEIENIEFFSRGKFFVKTTSGDDHYRESDNTMSCDSQISSLLQTTPFTLSPINKDDYSPWNSGDATPFNSNGVTYSPSTLYTATDTAVTSTNGLNRLFRPGTGANNGDFQYASDCELFLCRGNDCGGSVLSEPLIRKKKSQAIDIVDPRTGEKILL</sequence>
<organism evidence="1 2">
    <name type="scientific">Cinara cedri</name>
    <dbReference type="NCBI Taxonomy" id="506608"/>
    <lineage>
        <taxon>Eukaryota</taxon>
        <taxon>Metazoa</taxon>
        <taxon>Ecdysozoa</taxon>
        <taxon>Arthropoda</taxon>
        <taxon>Hexapoda</taxon>
        <taxon>Insecta</taxon>
        <taxon>Pterygota</taxon>
        <taxon>Neoptera</taxon>
        <taxon>Paraneoptera</taxon>
        <taxon>Hemiptera</taxon>
        <taxon>Sternorrhyncha</taxon>
        <taxon>Aphidomorpha</taxon>
        <taxon>Aphidoidea</taxon>
        <taxon>Aphididae</taxon>
        <taxon>Lachninae</taxon>
        <taxon>Cinara</taxon>
    </lineage>
</organism>
<evidence type="ECO:0000313" key="1">
    <source>
        <dbReference type="EMBL" id="VVC27246.1"/>
    </source>
</evidence>
<dbReference type="Proteomes" id="UP000325440">
    <property type="component" value="Unassembled WGS sequence"/>
</dbReference>
<dbReference type="OrthoDB" id="6591872at2759"/>
<protein>
    <submittedName>
        <fullName evidence="1">Uncharacterized protein</fullName>
    </submittedName>
</protein>